<dbReference type="Pfam" id="PF13714">
    <property type="entry name" value="PEP_mutase"/>
    <property type="match status" value="1"/>
</dbReference>
<sequence length="329" mass="36169">MSKSLGTRFRELILRPEGVLAFGVESVISAKVAALAGQECIYAGGYAAAGMKGWPDMGVLTMTEMLEHARLISRAVSVPVIADIDDGYGSVLNVKRTVSEFLGTTPVAGLHLEDQKYPKRCGHIAGKAVLGRNEFLGKLRLALKIRDEIDPTRFIIARTDAFGAAGSKKDPVLGGDMEEVVARGVAYLDAGADSVWCEFPRPDRKSATAFAEGVRRVHPQAVLSFNVSASFAWHLEEDVVTQEELNELGYKFLFTTYPSLLENTRAVYELAKAFRERGIGAIIELKQKLAGHPMESFMKTVDVEQYQEMERQYSPDAEDRLKTSEGFKG</sequence>
<keyword evidence="1" id="KW-0456">Lyase</keyword>
<protein>
    <submittedName>
        <fullName evidence="1">Isocitrate lyase/PEP mutase family protein</fullName>
    </submittedName>
</protein>
<dbReference type="AlphaFoldDB" id="A0A7T5USJ6"/>
<dbReference type="PANTHER" id="PTHR42905:SF5">
    <property type="entry name" value="CARBOXYVINYL-CARBOXYPHOSPHONATE PHOSPHORYLMUTASE, CHLOROPLASTIC"/>
    <property type="match status" value="1"/>
</dbReference>
<dbReference type="EMBL" id="CP066690">
    <property type="protein sequence ID" value="QQG45738.1"/>
    <property type="molecule type" value="Genomic_DNA"/>
</dbReference>
<evidence type="ECO:0000313" key="2">
    <source>
        <dbReference type="Proteomes" id="UP000595618"/>
    </source>
</evidence>
<dbReference type="InterPro" id="IPR040442">
    <property type="entry name" value="Pyrv_kinase-like_dom_sf"/>
</dbReference>
<name>A0A7T5USJ6_9BACT</name>
<dbReference type="InterPro" id="IPR039556">
    <property type="entry name" value="ICL/PEPM"/>
</dbReference>
<dbReference type="InterPro" id="IPR015813">
    <property type="entry name" value="Pyrv/PenolPyrv_kinase-like_dom"/>
</dbReference>
<dbReference type="SUPFAM" id="SSF51621">
    <property type="entry name" value="Phosphoenolpyruvate/pyruvate domain"/>
    <property type="match status" value="1"/>
</dbReference>
<gene>
    <name evidence="1" type="ORF">HYW89_02475</name>
</gene>
<dbReference type="Proteomes" id="UP000595618">
    <property type="component" value="Chromosome"/>
</dbReference>
<proteinExistence type="predicted"/>
<dbReference type="Gene3D" id="3.20.20.60">
    <property type="entry name" value="Phosphoenolpyruvate-binding domains"/>
    <property type="match status" value="1"/>
</dbReference>
<dbReference type="CDD" id="cd00377">
    <property type="entry name" value="ICL_PEPM"/>
    <property type="match status" value="1"/>
</dbReference>
<reference evidence="1 2" key="1">
    <citation type="submission" date="2020-07" db="EMBL/GenBank/DDBJ databases">
        <title>Huge and variable diversity of episymbiotic CPR bacteria and DPANN archaea in groundwater ecosystems.</title>
        <authorList>
            <person name="He C.Y."/>
            <person name="Keren R."/>
            <person name="Whittaker M."/>
            <person name="Farag I.F."/>
            <person name="Doudna J."/>
            <person name="Cate J.H.D."/>
            <person name="Banfield J.F."/>
        </authorList>
    </citation>
    <scope>NUCLEOTIDE SEQUENCE [LARGE SCALE GENOMIC DNA]</scope>
    <source>
        <strain evidence="1">NC_groundwater_541_Ag_S-0.1um_46_50</strain>
    </source>
</reference>
<dbReference type="GO" id="GO:0016833">
    <property type="term" value="F:oxo-acid-lyase activity"/>
    <property type="evidence" value="ECO:0007669"/>
    <property type="project" value="UniProtKB-ARBA"/>
</dbReference>
<accession>A0A7T5USJ6</accession>
<dbReference type="PANTHER" id="PTHR42905">
    <property type="entry name" value="PHOSPHOENOLPYRUVATE CARBOXYLASE"/>
    <property type="match status" value="1"/>
</dbReference>
<evidence type="ECO:0000313" key="1">
    <source>
        <dbReference type="EMBL" id="QQG45738.1"/>
    </source>
</evidence>
<organism evidence="1 2">
    <name type="scientific">Candidatus Sungiibacteriota bacterium</name>
    <dbReference type="NCBI Taxonomy" id="2750080"/>
    <lineage>
        <taxon>Bacteria</taxon>
        <taxon>Candidatus Sungiibacteriota</taxon>
    </lineage>
</organism>